<dbReference type="HOGENOM" id="CLU_315941_0_0_1"/>
<dbReference type="Proteomes" id="UP000006039">
    <property type="component" value="Unassembled WGS sequence"/>
</dbReference>
<name>J3P2W4_GAET3</name>
<feature type="region of interest" description="Disordered" evidence="1">
    <location>
        <begin position="76"/>
        <end position="116"/>
    </location>
</feature>
<gene>
    <name evidence="4" type="primary">20348314</name>
    <name evidence="3" type="ORF">GGTG_07856</name>
</gene>
<feature type="region of interest" description="Disordered" evidence="1">
    <location>
        <begin position="723"/>
        <end position="745"/>
    </location>
</feature>
<reference evidence="3" key="2">
    <citation type="submission" date="2010-07" db="EMBL/GenBank/DDBJ databases">
        <authorList>
            <consortium name="The Broad Institute Genome Sequencing Platform"/>
            <consortium name="Broad Institute Genome Sequencing Center for Infectious Disease"/>
            <person name="Ma L.-J."/>
            <person name="Dead R."/>
            <person name="Young S."/>
            <person name="Zeng Q."/>
            <person name="Koehrsen M."/>
            <person name="Alvarado L."/>
            <person name="Berlin A."/>
            <person name="Chapman S.B."/>
            <person name="Chen Z."/>
            <person name="Freedman E."/>
            <person name="Gellesch M."/>
            <person name="Goldberg J."/>
            <person name="Griggs A."/>
            <person name="Gujja S."/>
            <person name="Heilman E.R."/>
            <person name="Heiman D."/>
            <person name="Hepburn T."/>
            <person name="Howarth C."/>
            <person name="Jen D."/>
            <person name="Larson L."/>
            <person name="Mehta T."/>
            <person name="Neiman D."/>
            <person name="Pearson M."/>
            <person name="Roberts A."/>
            <person name="Saif S."/>
            <person name="Shea T."/>
            <person name="Shenoy N."/>
            <person name="Sisk P."/>
            <person name="Stolte C."/>
            <person name="Sykes S."/>
            <person name="Walk T."/>
            <person name="White J."/>
            <person name="Yandava C."/>
            <person name="Haas B."/>
            <person name="Nusbaum C."/>
            <person name="Birren B."/>
        </authorList>
    </citation>
    <scope>NUCLEOTIDE SEQUENCE</scope>
    <source>
        <strain evidence="3">R3-111a-1</strain>
    </source>
</reference>
<feature type="region of interest" description="Disordered" evidence="1">
    <location>
        <begin position="453"/>
        <end position="613"/>
    </location>
</feature>
<reference evidence="4" key="5">
    <citation type="submission" date="2018-04" db="UniProtKB">
        <authorList>
            <consortium name="EnsemblFungi"/>
        </authorList>
    </citation>
    <scope>IDENTIFICATION</scope>
    <source>
        <strain evidence="4">R3-111a-1</strain>
    </source>
</reference>
<dbReference type="eggNOG" id="ENOG502TDSZ">
    <property type="taxonomic scope" value="Eukaryota"/>
</dbReference>
<dbReference type="AlphaFoldDB" id="J3P2W4"/>
<evidence type="ECO:0000313" key="3">
    <source>
        <dbReference type="EMBL" id="EJT74006.1"/>
    </source>
</evidence>
<dbReference type="OrthoDB" id="4760011at2759"/>
<dbReference type="GeneID" id="20348314"/>
<feature type="region of interest" description="Disordered" evidence="1">
    <location>
        <begin position="1045"/>
        <end position="1080"/>
    </location>
</feature>
<evidence type="ECO:0000256" key="1">
    <source>
        <dbReference type="SAM" id="MobiDB-lite"/>
    </source>
</evidence>
<evidence type="ECO:0000313" key="4">
    <source>
        <dbReference type="EnsemblFungi" id="EJT74006"/>
    </source>
</evidence>
<keyword evidence="2" id="KW-0472">Membrane</keyword>
<dbReference type="EnsemblFungi" id="EJT74006">
    <property type="protein sequence ID" value="EJT74006"/>
    <property type="gene ID" value="GGTG_07856"/>
</dbReference>
<reference evidence="5" key="1">
    <citation type="submission" date="2010-07" db="EMBL/GenBank/DDBJ databases">
        <title>The genome sequence of Gaeumannomyces graminis var. tritici strain R3-111a-1.</title>
        <authorList>
            <consortium name="The Broad Institute Genome Sequencing Platform"/>
            <person name="Ma L.-J."/>
            <person name="Dead R."/>
            <person name="Young S."/>
            <person name="Zeng Q."/>
            <person name="Koehrsen M."/>
            <person name="Alvarado L."/>
            <person name="Berlin A."/>
            <person name="Chapman S.B."/>
            <person name="Chen Z."/>
            <person name="Freedman E."/>
            <person name="Gellesch M."/>
            <person name="Goldberg J."/>
            <person name="Griggs A."/>
            <person name="Gujja S."/>
            <person name="Heilman E.R."/>
            <person name="Heiman D."/>
            <person name="Hepburn T."/>
            <person name="Howarth C."/>
            <person name="Jen D."/>
            <person name="Larson L."/>
            <person name="Mehta T."/>
            <person name="Neiman D."/>
            <person name="Pearson M."/>
            <person name="Roberts A."/>
            <person name="Saif S."/>
            <person name="Shea T."/>
            <person name="Shenoy N."/>
            <person name="Sisk P."/>
            <person name="Stolte C."/>
            <person name="Sykes S."/>
            <person name="Walk T."/>
            <person name="White J."/>
            <person name="Yandava C."/>
            <person name="Haas B."/>
            <person name="Nusbaum C."/>
            <person name="Birren B."/>
        </authorList>
    </citation>
    <scope>NUCLEOTIDE SEQUENCE [LARGE SCALE GENOMIC DNA]</scope>
    <source>
        <strain evidence="5">R3-111a-1</strain>
    </source>
</reference>
<feature type="compositionally biased region" description="Polar residues" evidence="1">
    <location>
        <begin position="492"/>
        <end position="506"/>
    </location>
</feature>
<evidence type="ECO:0000313" key="5">
    <source>
        <dbReference type="Proteomes" id="UP000006039"/>
    </source>
</evidence>
<reference evidence="3" key="3">
    <citation type="submission" date="2010-09" db="EMBL/GenBank/DDBJ databases">
        <title>Annotation of Gaeumannomyces graminis var. tritici R3-111a-1.</title>
        <authorList>
            <consortium name="The Broad Institute Genome Sequencing Platform"/>
            <person name="Ma L.-J."/>
            <person name="Dead R."/>
            <person name="Young S.K."/>
            <person name="Zeng Q."/>
            <person name="Gargeya S."/>
            <person name="Fitzgerald M."/>
            <person name="Haas B."/>
            <person name="Abouelleil A."/>
            <person name="Alvarado L."/>
            <person name="Arachchi H.M."/>
            <person name="Berlin A."/>
            <person name="Brown A."/>
            <person name="Chapman S.B."/>
            <person name="Chen Z."/>
            <person name="Dunbar C."/>
            <person name="Freedman E."/>
            <person name="Gearin G."/>
            <person name="Gellesch M."/>
            <person name="Goldberg J."/>
            <person name="Griggs A."/>
            <person name="Gujja S."/>
            <person name="Heiman D."/>
            <person name="Howarth C."/>
            <person name="Larson L."/>
            <person name="Lui A."/>
            <person name="MacDonald P.J.P."/>
            <person name="Mehta T."/>
            <person name="Montmayeur A."/>
            <person name="Murphy C."/>
            <person name="Neiman D."/>
            <person name="Pearson M."/>
            <person name="Priest M."/>
            <person name="Roberts A."/>
            <person name="Saif S."/>
            <person name="Shea T."/>
            <person name="Shenoy N."/>
            <person name="Sisk P."/>
            <person name="Stolte C."/>
            <person name="Sykes S."/>
            <person name="Yandava C."/>
            <person name="Wortman J."/>
            <person name="Nusbaum C."/>
            <person name="Birren B."/>
        </authorList>
    </citation>
    <scope>NUCLEOTIDE SEQUENCE</scope>
    <source>
        <strain evidence="3">R3-111a-1</strain>
    </source>
</reference>
<feature type="compositionally biased region" description="Low complexity" evidence="1">
    <location>
        <begin position="392"/>
        <end position="407"/>
    </location>
</feature>
<feature type="transmembrane region" description="Helical" evidence="2">
    <location>
        <begin position="33"/>
        <end position="56"/>
    </location>
</feature>
<accession>J3P2W4</accession>
<feature type="region of interest" description="Disordered" evidence="1">
    <location>
        <begin position="946"/>
        <end position="972"/>
    </location>
</feature>
<feature type="region of interest" description="Disordered" evidence="1">
    <location>
        <begin position="370"/>
        <end position="407"/>
    </location>
</feature>
<feature type="compositionally biased region" description="Low complexity" evidence="1">
    <location>
        <begin position="723"/>
        <end position="733"/>
    </location>
</feature>
<feature type="compositionally biased region" description="Low complexity" evidence="1">
    <location>
        <begin position="457"/>
        <end position="486"/>
    </location>
</feature>
<keyword evidence="5" id="KW-1185">Reference proteome</keyword>
<feature type="compositionally biased region" description="Basic and acidic residues" evidence="1">
    <location>
        <begin position="156"/>
        <end position="167"/>
    </location>
</feature>
<feature type="compositionally biased region" description="Polar residues" evidence="1">
    <location>
        <begin position="567"/>
        <end position="582"/>
    </location>
</feature>
<feature type="compositionally biased region" description="Gly residues" evidence="1">
    <location>
        <begin position="892"/>
        <end position="902"/>
    </location>
</feature>
<sequence>MQSPARTGPETRAQSAAATAAAAEPSSPMSLGVVVGIVVGATLLVSAALGFACVWASRRRSARLQRVALASQQGEPAFMDNGDASSINGGLGGSPRKLRKRGGSVSSGERAPSPVRRVSLAPVLPPIFSNSSSSSRRTSFNWFGLGNSGGGSGSGSEKDRRGSETSPHRRNSNWIDEDAIHGPKIKKPTGSGGKKSLRDSWPLKMMAPPTLPRLNLPGLPLYSHQKTEDALVISGHHGDSTEAVPIRKLPPPPRPVLVVPSRPAPQQSPPRPFIYEEYEEAEQGRPVANGEGEGDGSAARRPSTARGRKPSTDSTLAEILQSTERRLQEGTMTGVARRNRMAASPTRQPENSSREHLVARVMTSRTAGAFEFVDDDEDDVPLSQLANRRRTPSPSKSAGPSPSKSAGVLLAVIQASPGHVRNTSEVSDISEPDSMFGDTTTTDVVYEATAVATRLTSPSRSPSRASVRVVDSPSTASSKSLSTLYSVDEAAQDNSTQATSLPSSSVSEDRHSFSAGRKPTTTDPFVTFPGTPPSTRGTPIRLSFSGGKVVDSAGSGKLVLNRPPKLSKSSTGESSPTPVQRRSQAERILYSASPDGQTEILTSSPSRTSDKSRQEIQQLLETPSLRTRMRSGVFPAPVLLPSQSPDEGQRELTDEGLLPVRPALMVTSPSTANTTRSFLFGSSRDCEMESPTARRVVPPPHQLRVDTERCSSPTLGEEDDFVSVVTPSPTSSPALSQKGGFSPSPGARYINSAMEARRVRGGKRVVSTASSIYSQYVDDPGRSGSPDKMQFMAARQSLPPCPPPLPPAVMVLTPAEPEDVNEAAVAANNRLPLSSSTCPPKVLRQEKKGLLTVGGGVGFGGTGEKYLVTSTIAELRRMNSQVSNYSAVSSHHGGGGGGGGGNTLESPTIPQLRGGGFSPLARPAGTKNYLALGTISQEETERDRYMAGSDGGASAATQHVDRSRFSSAEPPATNSCPLAVWTGCTCTRSEPSTAAGLTEEDKRFMDLKMPKVDFDRFSAGFIPEISERFLAELGGAGTAQSGVFDSNAQLETPPRRFAGQSEGGDCESSGGYRHGRGTSTLGVEISPDRHSLDSLGLYDNDGFLINSPERMRSRGLRI</sequence>
<reference evidence="4" key="4">
    <citation type="journal article" date="2015" name="G3 (Bethesda)">
        <title>Genome sequences of three phytopathogenic species of the Magnaporthaceae family of fungi.</title>
        <authorList>
            <person name="Okagaki L.H."/>
            <person name="Nunes C.C."/>
            <person name="Sailsbery J."/>
            <person name="Clay B."/>
            <person name="Brown D."/>
            <person name="John T."/>
            <person name="Oh Y."/>
            <person name="Young N."/>
            <person name="Fitzgerald M."/>
            <person name="Haas B.J."/>
            <person name="Zeng Q."/>
            <person name="Young S."/>
            <person name="Adiconis X."/>
            <person name="Fan L."/>
            <person name="Levin J.Z."/>
            <person name="Mitchell T.K."/>
            <person name="Okubara P.A."/>
            <person name="Farman M.L."/>
            <person name="Kohn L.M."/>
            <person name="Birren B."/>
            <person name="Ma L.-J."/>
            <person name="Dean R.A."/>
        </authorList>
    </citation>
    <scope>NUCLEOTIDE SEQUENCE</scope>
    <source>
        <strain evidence="4">R3-111a-1</strain>
    </source>
</reference>
<feature type="region of interest" description="Disordered" evidence="1">
    <location>
        <begin position="281"/>
        <end position="357"/>
    </location>
</feature>
<keyword evidence="2" id="KW-1133">Transmembrane helix</keyword>
<feature type="region of interest" description="Disordered" evidence="1">
    <location>
        <begin position="886"/>
        <end position="907"/>
    </location>
</feature>
<feature type="compositionally biased region" description="Polar residues" evidence="1">
    <location>
        <begin position="594"/>
        <end position="607"/>
    </location>
</feature>
<organism evidence="3">
    <name type="scientific">Gaeumannomyces tritici (strain R3-111a-1)</name>
    <name type="common">Wheat and barley take-all root rot fungus</name>
    <name type="synonym">Gaeumannomyces graminis var. tritici</name>
    <dbReference type="NCBI Taxonomy" id="644352"/>
    <lineage>
        <taxon>Eukaryota</taxon>
        <taxon>Fungi</taxon>
        <taxon>Dikarya</taxon>
        <taxon>Ascomycota</taxon>
        <taxon>Pezizomycotina</taxon>
        <taxon>Sordariomycetes</taxon>
        <taxon>Sordariomycetidae</taxon>
        <taxon>Magnaporthales</taxon>
        <taxon>Magnaporthaceae</taxon>
        <taxon>Gaeumannomyces</taxon>
    </lineage>
</organism>
<dbReference type="VEuPathDB" id="FungiDB:GGTG_07856"/>
<dbReference type="EMBL" id="GL385398">
    <property type="protein sequence ID" value="EJT74006.1"/>
    <property type="molecule type" value="Genomic_DNA"/>
</dbReference>
<feature type="region of interest" description="Disordered" evidence="1">
    <location>
        <begin position="144"/>
        <end position="201"/>
    </location>
</feature>
<dbReference type="RefSeq" id="XP_009223950.1">
    <property type="nucleotide sequence ID" value="XM_009225686.1"/>
</dbReference>
<keyword evidence="2" id="KW-0812">Transmembrane</keyword>
<protein>
    <submittedName>
        <fullName evidence="3 4">Uncharacterized protein</fullName>
    </submittedName>
</protein>
<evidence type="ECO:0000256" key="2">
    <source>
        <dbReference type="SAM" id="Phobius"/>
    </source>
</evidence>
<proteinExistence type="predicted"/>